<dbReference type="GO" id="GO:0008897">
    <property type="term" value="F:holo-[acyl-carrier-protein] synthase activity"/>
    <property type="evidence" value="ECO:0007669"/>
    <property type="project" value="UniProtKB-UniRule"/>
</dbReference>
<dbReference type="GO" id="GO:0006633">
    <property type="term" value="P:fatty acid biosynthetic process"/>
    <property type="evidence" value="ECO:0007669"/>
    <property type="project" value="UniProtKB-UniRule"/>
</dbReference>
<comment type="catalytic activity">
    <reaction evidence="8">
        <text>apo-[ACP] + CoA = holo-[ACP] + adenosine 3',5'-bisphosphate + H(+)</text>
        <dbReference type="Rhea" id="RHEA:12068"/>
        <dbReference type="Rhea" id="RHEA-COMP:9685"/>
        <dbReference type="Rhea" id="RHEA-COMP:9690"/>
        <dbReference type="ChEBI" id="CHEBI:15378"/>
        <dbReference type="ChEBI" id="CHEBI:29999"/>
        <dbReference type="ChEBI" id="CHEBI:57287"/>
        <dbReference type="ChEBI" id="CHEBI:58343"/>
        <dbReference type="ChEBI" id="CHEBI:64479"/>
        <dbReference type="EC" id="2.7.8.7"/>
    </reaction>
</comment>
<evidence type="ECO:0000256" key="3">
    <source>
        <dbReference type="ARBA" id="ARBA00022723"/>
    </source>
</evidence>
<keyword evidence="5 8" id="KW-0460">Magnesium</keyword>
<dbReference type="GO" id="GO:0005737">
    <property type="term" value="C:cytoplasm"/>
    <property type="evidence" value="ECO:0007669"/>
    <property type="project" value="UniProtKB-SubCell"/>
</dbReference>
<keyword evidence="2 8" id="KW-0808">Transferase</keyword>
<dbReference type="eggNOG" id="COG0736">
    <property type="taxonomic scope" value="Bacteria"/>
</dbReference>
<comment type="cofactor">
    <cofactor evidence="8">
        <name>Mg(2+)</name>
        <dbReference type="ChEBI" id="CHEBI:18420"/>
    </cofactor>
</comment>
<dbReference type="NCBIfam" id="TIGR00556">
    <property type="entry name" value="pantethn_trn"/>
    <property type="match status" value="1"/>
</dbReference>
<sequence>MILGIGIDVCGIGRMEEALARWGDRFWERVLSEPERRSLAHRVDRATALAGRFAAKEAVVKALAGAPGVGWHHLEVRGAPRTPPTMALHGPARALADRLGVTRVHLSITHDAGVAAAVVILEGDGEGRSPTTDDEDGEGRSPTTDDEDGEGRSPTTDDEDGEGRSPTTDDEDGEGRSPTTDDEDGEGRSPTTDDEDGEGRSPTTDDEDGEGRSPTTDDEDGEGRSPTTDDEDGEGRSPTTDDEDGEGRPHLDDEGKERS</sequence>
<dbReference type="InterPro" id="IPR008278">
    <property type="entry name" value="4-PPantetheinyl_Trfase_dom"/>
</dbReference>
<evidence type="ECO:0000256" key="2">
    <source>
        <dbReference type="ARBA" id="ARBA00022679"/>
    </source>
</evidence>
<feature type="binding site" evidence="8">
    <location>
        <position position="57"/>
    </location>
    <ligand>
        <name>Mg(2+)</name>
        <dbReference type="ChEBI" id="CHEBI:18420"/>
    </ligand>
</feature>
<comment type="similarity">
    <text evidence="8">Belongs to the P-Pant transferase superfamily. AcpS family.</text>
</comment>
<evidence type="ECO:0000313" key="11">
    <source>
        <dbReference type="EMBL" id="AGP33484.1"/>
    </source>
</evidence>
<dbReference type="Pfam" id="PF01648">
    <property type="entry name" value="ACPS"/>
    <property type="match status" value="1"/>
</dbReference>
<comment type="function">
    <text evidence="8">Transfers the 4'-phosphopantetheine moiety from coenzyme A to a Ser of acyl-carrier-protein.</text>
</comment>
<dbReference type="EMBL" id="CP003969">
    <property type="protein sequence ID" value="AGP33484.1"/>
    <property type="molecule type" value="Genomic_DNA"/>
</dbReference>
<evidence type="ECO:0000256" key="7">
    <source>
        <dbReference type="ARBA" id="ARBA00023160"/>
    </source>
</evidence>
<feature type="domain" description="4'-phosphopantetheinyl transferase" evidence="10">
    <location>
        <begin position="4"/>
        <end position="102"/>
    </location>
</feature>
<keyword evidence="7 8" id="KW-0275">Fatty acid biosynthesis</keyword>
<keyword evidence="4 8" id="KW-0276">Fatty acid metabolism</keyword>
<dbReference type="HAMAP" id="MF_00101">
    <property type="entry name" value="AcpS"/>
    <property type="match status" value="1"/>
</dbReference>
<feature type="binding site" evidence="8">
    <location>
        <position position="8"/>
    </location>
    <ligand>
        <name>Mg(2+)</name>
        <dbReference type="ChEBI" id="CHEBI:18420"/>
    </ligand>
</feature>
<keyword evidence="1 8" id="KW-0444">Lipid biosynthesis</keyword>
<keyword evidence="8" id="KW-0963">Cytoplasm</keyword>
<dbReference type="KEGG" id="scu:SCE1572_02530"/>
<evidence type="ECO:0000259" key="10">
    <source>
        <dbReference type="Pfam" id="PF01648"/>
    </source>
</evidence>
<dbReference type="Gene3D" id="3.90.470.20">
    <property type="entry name" value="4'-phosphopantetheinyl transferase domain"/>
    <property type="match status" value="1"/>
</dbReference>
<keyword evidence="3 8" id="KW-0479">Metal-binding</keyword>
<dbReference type="PATRIC" id="fig|1254432.3.peg.558"/>
<dbReference type="InterPro" id="IPR037143">
    <property type="entry name" value="4-PPantetheinyl_Trfase_dom_sf"/>
</dbReference>
<evidence type="ECO:0000256" key="9">
    <source>
        <dbReference type="SAM" id="MobiDB-lite"/>
    </source>
</evidence>
<evidence type="ECO:0000256" key="8">
    <source>
        <dbReference type="HAMAP-Rule" id="MF_00101"/>
    </source>
</evidence>
<feature type="region of interest" description="Disordered" evidence="9">
    <location>
        <begin position="122"/>
        <end position="259"/>
    </location>
</feature>
<organism evidence="11 12">
    <name type="scientific">Sorangium cellulosum So0157-2</name>
    <dbReference type="NCBI Taxonomy" id="1254432"/>
    <lineage>
        <taxon>Bacteria</taxon>
        <taxon>Pseudomonadati</taxon>
        <taxon>Myxococcota</taxon>
        <taxon>Polyangia</taxon>
        <taxon>Polyangiales</taxon>
        <taxon>Polyangiaceae</taxon>
        <taxon>Sorangium</taxon>
    </lineage>
</organism>
<accession>S4XLT0</accession>
<reference evidence="11 12" key="1">
    <citation type="journal article" date="2013" name="Sci. Rep.">
        <title>Extraordinary expansion of a Sorangium cellulosum genome from an alkaline milieu.</title>
        <authorList>
            <person name="Han K."/>
            <person name="Li Z.F."/>
            <person name="Peng R."/>
            <person name="Zhu L.P."/>
            <person name="Zhou T."/>
            <person name="Wang L.G."/>
            <person name="Li S.G."/>
            <person name="Zhang X.B."/>
            <person name="Hu W."/>
            <person name="Wu Z.H."/>
            <person name="Qin N."/>
            <person name="Li Y.Z."/>
        </authorList>
    </citation>
    <scope>NUCLEOTIDE SEQUENCE [LARGE SCALE GENOMIC DNA]</scope>
    <source>
        <strain evidence="11 12">So0157-2</strain>
    </source>
</reference>
<dbReference type="InterPro" id="IPR002582">
    <property type="entry name" value="ACPS"/>
</dbReference>
<dbReference type="SUPFAM" id="SSF56214">
    <property type="entry name" value="4'-phosphopantetheinyl transferase"/>
    <property type="match status" value="1"/>
</dbReference>
<evidence type="ECO:0000256" key="5">
    <source>
        <dbReference type="ARBA" id="ARBA00022842"/>
    </source>
</evidence>
<dbReference type="GO" id="GO:0000287">
    <property type="term" value="F:magnesium ion binding"/>
    <property type="evidence" value="ECO:0007669"/>
    <property type="project" value="UniProtKB-UniRule"/>
</dbReference>
<evidence type="ECO:0000313" key="12">
    <source>
        <dbReference type="Proteomes" id="UP000014803"/>
    </source>
</evidence>
<evidence type="ECO:0000256" key="6">
    <source>
        <dbReference type="ARBA" id="ARBA00023098"/>
    </source>
</evidence>
<keyword evidence="6 8" id="KW-0443">Lipid metabolism</keyword>
<gene>
    <name evidence="8" type="primary">acpS</name>
    <name evidence="11" type="ORF">SCE1572_02530</name>
</gene>
<comment type="subcellular location">
    <subcellularLocation>
        <location evidence="8">Cytoplasm</location>
    </subcellularLocation>
</comment>
<dbReference type="AlphaFoldDB" id="S4XLT0"/>
<evidence type="ECO:0000256" key="4">
    <source>
        <dbReference type="ARBA" id="ARBA00022832"/>
    </source>
</evidence>
<dbReference type="HOGENOM" id="CLU_1073259_0_0_7"/>
<protein>
    <recommendedName>
        <fullName evidence="8">Holo-[acyl-carrier-protein] synthase</fullName>
        <shortName evidence="8">Holo-ACP synthase</shortName>
        <ecNumber evidence="8">2.7.8.7</ecNumber>
    </recommendedName>
    <alternativeName>
        <fullName evidence="8">4'-phosphopantetheinyl transferase AcpS</fullName>
    </alternativeName>
</protein>
<dbReference type="STRING" id="1254432.SCE1572_02530"/>
<dbReference type="EC" id="2.7.8.7" evidence="8"/>
<dbReference type="RefSeq" id="WP_020732515.1">
    <property type="nucleotide sequence ID" value="NC_021658.1"/>
</dbReference>
<dbReference type="OrthoDB" id="517356at2"/>
<feature type="compositionally biased region" description="Basic and acidic residues" evidence="9">
    <location>
        <begin position="246"/>
        <end position="259"/>
    </location>
</feature>
<dbReference type="InterPro" id="IPR004568">
    <property type="entry name" value="Ppantetheine-prot_Trfase_dom"/>
</dbReference>
<name>S4XLT0_SORCE</name>
<dbReference type="Proteomes" id="UP000014803">
    <property type="component" value="Chromosome"/>
</dbReference>
<dbReference type="NCBIfam" id="TIGR00516">
    <property type="entry name" value="acpS"/>
    <property type="match status" value="1"/>
</dbReference>
<evidence type="ECO:0000256" key="1">
    <source>
        <dbReference type="ARBA" id="ARBA00022516"/>
    </source>
</evidence>
<proteinExistence type="inferred from homology"/>